<evidence type="ECO:0000256" key="1">
    <source>
        <dbReference type="SAM" id="MobiDB-lite"/>
    </source>
</evidence>
<dbReference type="EMBL" id="JBEPLU010000001">
    <property type="protein sequence ID" value="MET3526214.1"/>
    <property type="molecule type" value="Genomic_DNA"/>
</dbReference>
<gene>
    <name evidence="2" type="ORF">ABID41_001309</name>
</gene>
<comment type="caution">
    <text evidence="2">The sequence shown here is derived from an EMBL/GenBank/DDBJ whole genome shotgun (WGS) entry which is preliminary data.</text>
</comment>
<evidence type="ECO:0000313" key="3">
    <source>
        <dbReference type="Proteomes" id="UP001549110"/>
    </source>
</evidence>
<proteinExistence type="predicted"/>
<keyword evidence="3" id="KW-1185">Reference proteome</keyword>
<dbReference type="Proteomes" id="UP001549110">
    <property type="component" value="Unassembled WGS sequence"/>
</dbReference>
<dbReference type="RefSeq" id="WP_331927795.1">
    <property type="nucleotide sequence ID" value="NZ_JBEPLU010000001.1"/>
</dbReference>
<feature type="compositionally biased region" description="Basic and acidic residues" evidence="1">
    <location>
        <begin position="9"/>
        <end position="22"/>
    </location>
</feature>
<protein>
    <submittedName>
        <fullName evidence="2">Uncharacterized protein</fullName>
    </submittedName>
</protein>
<feature type="region of interest" description="Disordered" evidence="1">
    <location>
        <begin position="1"/>
        <end position="61"/>
    </location>
</feature>
<reference evidence="2 3" key="1">
    <citation type="submission" date="2024-06" db="EMBL/GenBank/DDBJ databases">
        <title>Genomic Encyclopedia of Type Strains, Phase IV (KMG-IV): sequencing the most valuable type-strain genomes for metagenomic binning, comparative biology and taxonomic classification.</title>
        <authorList>
            <person name="Goeker M."/>
        </authorList>
    </citation>
    <scope>NUCLEOTIDE SEQUENCE [LARGE SCALE GENOMIC DNA]</scope>
    <source>
        <strain evidence="2 3">DSM 17809</strain>
    </source>
</reference>
<name>A0ABV2EGR3_9CAUL</name>
<sequence>MNKQPTPRPQDDRKAPPQHVREDDDLLKPTPVDRAKDTRGGLSTGVDTGAIQPGKTGNAHI</sequence>
<organism evidence="2 3">
    <name type="scientific">Phenylobacterium koreense</name>
    <dbReference type="NCBI Taxonomy" id="266125"/>
    <lineage>
        <taxon>Bacteria</taxon>
        <taxon>Pseudomonadati</taxon>
        <taxon>Pseudomonadota</taxon>
        <taxon>Alphaproteobacteria</taxon>
        <taxon>Caulobacterales</taxon>
        <taxon>Caulobacteraceae</taxon>
        <taxon>Phenylobacterium</taxon>
    </lineage>
</organism>
<accession>A0ABV2EGR3</accession>
<evidence type="ECO:0000313" key="2">
    <source>
        <dbReference type="EMBL" id="MET3526214.1"/>
    </source>
</evidence>